<evidence type="ECO:0000313" key="2">
    <source>
        <dbReference type="Proteomes" id="UP001226867"/>
    </source>
</evidence>
<dbReference type="Gene3D" id="3.40.50.150">
    <property type="entry name" value="Vaccinia Virus protein VP39"/>
    <property type="match status" value="1"/>
</dbReference>
<dbReference type="InterPro" id="IPR006311">
    <property type="entry name" value="TAT_signal"/>
</dbReference>
<comment type="caution">
    <text evidence="1">The sequence shown here is derived from an EMBL/GenBank/DDBJ whole genome shotgun (WGS) entry which is preliminary data.</text>
</comment>
<protein>
    <submittedName>
        <fullName evidence="1">Methyltransferase</fullName>
    </submittedName>
</protein>
<sequence>MNDRTAPLDQTVDSAEPSSIRRRVLATLALLPLTGVAAAVDRPATASAAALHAAVDGPQRSAANRARDGARHPFETLEFFGLRPDWQVIEIAPGGGWYTEILAPFLNPHGRLYAAHYPADGTSDQRRARAAFRAKLAADPVTYSRVVLGTLPVTRFTDVHPPGGADAVLTFRNIHNWIADGHFDETLRAFFDVLKPGGVLGVEEHRAPPGTSLARVIDSGYVPQDFVVERARAAGFVFQAASEVNANPRDTHDHAQGVWALPPTLRGGEVDRAKYVAIGESDRMTLRFVKPLSAAAPSRATR</sequence>
<evidence type="ECO:0000313" key="1">
    <source>
        <dbReference type="EMBL" id="MDP9899343.1"/>
    </source>
</evidence>
<keyword evidence="1" id="KW-0808">Transferase</keyword>
<dbReference type="SUPFAM" id="SSF53335">
    <property type="entry name" value="S-adenosyl-L-methionine-dependent methyltransferases"/>
    <property type="match status" value="1"/>
</dbReference>
<dbReference type="InterPro" id="IPR029063">
    <property type="entry name" value="SAM-dependent_MTases_sf"/>
</dbReference>
<reference evidence="1 2" key="1">
    <citation type="submission" date="2023-07" db="EMBL/GenBank/DDBJ databases">
        <title>Sorghum-associated microbial communities from plants grown in Nebraska, USA.</title>
        <authorList>
            <person name="Schachtman D."/>
        </authorList>
    </citation>
    <scope>NUCLEOTIDE SEQUENCE [LARGE SCALE GENOMIC DNA]</scope>
    <source>
        <strain evidence="1 2">DS1607</strain>
    </source>
</reference>
<name>A0ABT9S658_9BURK</name>
<dbReference type="EMBL" id="JAUSRO010000004">
    <property type="protein sequence ID" value="MDP9899343.1"/>
    <property type="molecule type" value="Genomic_DNA"/>
</dbReference>
<proteinExistence type="predicted"/>
<dbReference type="PIRSF" id="PIRSF031679">
    <property type="entry name" value="Mtase_Alr7345_prd"/>
    <property type="match status" value="1"/>
</dbReference>
<keyword evidence="2" id="KW-1185">Reference proteome</keyword>
<keyword evidence="1" id="KW-0489">Methyltransferase</keyword>
<dbReference type="GO" id="GO:0008168">
    <property type="term" value="F:methyltransferase activity"/>
    <property type="evidence" value="ECO:0007669"/>
    <property type="project" value="UniProtKB-KW"/>
</dbReference>
<dbReference type="Proteomes" id="UP001226867">
    <property type="component" value="Unassembled WGS sequence"/>
</dbReference>
<organism evidence="1 2">
    <name type="scientific">Variovorax ginsengisoli</name>
    <dbReference type="NCBI Taxonomy" id="363844"/>
    <lineage>
        <taxon>Bacteria</taxon>
        <taxon>Pseudomonadati</taxon>
        <taxon>Pseudomonadota</taxon>
        <taxon>Betaproteobacteria</taxon>
        <taxon>Burkholderiales</taxon>
        <taxon>Comamonadaceae</taxon>
        <taxon>Variovorax</taxon>
    </lineage>
</organism>
<dbReference type="GO" id="GO:0032259">
    <property type="term" value="P:methylation"/>
    <property type="evidence" value="ECO:0007669"/>
    <property type="project" value="UniProtKB-KW"/>
</dbReference>
<accession>A0ABT9S658</accession>
<gene>
    <name evidence="1" type="ORF">J2W36_001588</name>
</gene>
<dbReference type="RefSeq" id="WP_307689161.1">
    <property type="nucleotide sequence ID" value="NZ_JAUSRO010000004.1"/>
</dbReference>
<dbReference type="InterPro" id="IPR016980">
    <property type="entry name" value="S-AdoMet-dep_MeTrfase_Alr7345"/>
</dbReference>
<dbReference type="PROSITE" id="PS51318">
    <property type="entry name" value="TAT"/>
    <property type="match status" value="1"/>
</dbReference>